<feature type="transmembrane region" description="Helical" evidence="1">
    <location>
        <begin position="108"/>
        <end position="127"/>
    </location>
</feature>
<feature type="transmembrane region" description="Helical" evidence="1">
    <location>
        <begin position="362"/>
        <end position="384"/>
    </location>
</feature>
<feature type="transmembrane region" description="Helical" evidence="1">
    <location>
        <begin position="57"/>
        <end position="76"/>
    </location>
</feature>
<accession>A0A952FVP6</accession>
<dbReference type="EMBL" id="JAEKLZ010000512">
    <property type="protein sequence ID" value="MBW8729289.1"/>
    <property type="molecule type" value="Genomic_DNA"/>
</dbReference>
<evidence type="ECO:0000313" key="3">
    <source>
        <dbReference type="Proteomes" id="UP000700706"/>
    </source>
</evidence>
<comment type="caution">
    <text evidence="2">The sequence shown here is derived from an EMBL/GenBank/DDBJ whole genome shotgun (WGS) entry which is preliminary data.</text>
</comment>
<dbReference type="InterPro" id="IPR006726">
    <property type="entry name" value="PHBA_efflux_AaeB/fusaric-R"/>
</dbReference>
<name>A0A952FVP6_9PROT</name>
<sequence>MDWPTWRDGVFSLRTFCAAILAAWISLRINVSSPGTAMLTVYIVSQPLTGMMLSKSVYRVLGTSAGVVASMTFIGLFAQERELFVLASALWFGICIYVSVLLRDAPGAYAPLLAGYTAAIIGFPAITQPEAVFDIATNRCVEILTGIGCAGVLSAIILPRPVGPILLGRIEALLAATASWAVGILRTEGTDEAPQADRARLIGDAVALETLRAHAVFDTRAIRLANDVIRQLQGRLFTFLAVLVSMQERGRLLRFRDPARWQAIRPAFEAVARIMDRSLGPDQPDDDDSIGAARRLIDTMQPTLEELRQSQTAMVVRILLDRLQDLLTLRTECRRLRDHVAAGTRPRTMRSAPSISRHRDQAAAIMAGVTAFTALVVACSFWILTAWPNGAAAATILVVVFG</sequence>
<dbReference type="Proteomes" id="UP000700706">
    <property type="component" value="Unassembled WGS sequence"/>
</dbReference>
<evidence type="ECO:0000256" key="1">
    <source>
        <dbReference type="SAM" id="Phobius"/>
    </source>
</evidence>
<reference evidence="2" key="1">
    <citation type="submission" date="2020-06" db="EMBL/GenBank/DDBJ databases">
        <title>Stable isotope informed genome-resolved metagenomics uncovers potential trophic interactions in rhizosphere soil.</title>
        <authorList>
            <person name="Starr E.P."/>
            <person name="Shi S."/>
            <person name="Blazewicz S.J."/>
            <person name="Koch B.J."/>
            <person name="Probst A.J."/>
            <person name="Hungate B.A."/>
            <person name="Pett-Ridge J."/>
            <person name="Firestone M.K."/>
            <person name="Banfield J.F."/>
        </authorList>
    </citation>
    <scope>NUCLEOTIDE SEQUENCE</scope>
    <source>
        <strain evidence="2">YM_69_17</strain>
    </source>
</reference>
<feature type="transmembrane region" description="Helical" evidence="1">
    <location>
        <begin position="83"/>
        <end position="102"/>
    </location>
</feature>
<keyword evidence="1" id="KW-0472">Membrane</keyword>
<organism evidence="2 3">
    <name type="scientific">Inquilinus limosus</name>
    <dbReference type="NCBI Taxonomy" id="171674"/>
    <lineage>
        <taxon>Bacteria</taxon>
        <taxon>Pseudomonadati</taxon>
        <taxon>Pseudomonadota</taxon>
        <taxon>Alphaproteobacteria</taxon>
        <taxon>Rhodospirillales</taxon>
        <taxon>Rhodospirillaceae</taxon>
        <taxon>Inquilinus</taxon>
    </lineage>
</organism>
<dbReference type="GO" id="GO:0022857">
    <property type="term" value="F:transmembrane transporter activity"/>
    <property type="evidence" value="ECO:0007669"/>
    <property type="project" value="InterPro"/>
</dbReference>
<keyword evidence="1" id="KW-1133">Transmembrane helix</keyword>
<evidence type="ECO:0000313" key="2">
    <source>
        <dbReference type="EMBL" id="MBW8729289.1"/>
    </source>
</evidence>
<feature type="transmembrane region" description="Helical" evidence="1">
    <location>
        <begin position="12"/>
        <end position="31"/>
    </location>
</feature>
<feature type="non-terminal residue" evidence="2">
    <location>
        <position position="402"/>
    </location>
</feature>
<keyword evidence="1" id="KW-0812">Transmembrane</keyword>
<proteinExistence type="predicted"/>
<dbReference type="Pfam" id="PF04632">
    <property type="entry name" value="FUSC"/>
    <property type="match status" value="1"/>
</dbReference>
<dbReference type="AlphaFoldDB" id="A0A952FVP6"/>
<dbReference type="GO" id="GO:0005886">
    <property type="term" value="C:plasma membrane"/>
    <property type="evidence" value="ECO:0007669"/>
    <property type="project" value="InterPro"/>
</dbReference>
<gene>
    <name evidence="2" type="ORF">JF625_29575</name>
</gene>
<protein>
    <submittedName>
        <fullName evidence="2">FUSC family protein</fullName>
    </submittedName>
</protein>
<feature type="transmembrane region" description="Helical" evidence="1">
    <location>
        <begin position="139"/>
        <end position="159"/>
    </location>
</feature>